<dbReference type="OrthoDB" id="6130531at2759"/>
<keyword evidence="2" id="KW-1185">Reference proteome</keyword>
<protein>
    <submittedName>
        <fullName evidence="1">Uncharacterized protein</fullName>
    </submittedName>
</protein>
<evidence type="ECO:0000313" key="1">
    <source>
        <dbReference type="EMBL" id="POR37773.1"/>
    </source>
</evidence>
<gene>
    <name evidence="1" type="ORF">TPAR_09422</name>
</gene>
<evidence type="ECO:0000313" key="2">
    <source>
        <dbReference type="Proteomes" id="UP000237481"/>
    </source>
</evidence>
<dbReference type="Proteomes" id="UP000237481">
    <property type="component" value="Unassembled WGS sequence"/>
</dbReference>
<organism evidence="1 2">
    <name type="scientific">Tolypocladium paradoxum</name>
    <dbReference type="NCBI Taxonomy" id="94208"/>
    <lineage>
        <taxon>Eukaryota</taxon>
        <taxon>Fungi</taxon>
        <taxon>Dikarya</taxon>
        <taxon>Ascomycota</taxon>
        <taxon>Pezizomycotina</taxon>
        <taxon>Sordariomycetes</taxon>
        <taxon>Hypocreomycetidae</taxon>
        <taxon>Hypocreales</taxon>
        <taxon>Ophiocordycipitaceae</taxon>
        <taxon>Tolypocladium</taxon>
    </lineage>
</organism>
<comment type="caution">
    <text evidence="1">The sequence shown here is derived from an EMBL/GenBank/DDBJ whole genome shotgun (WGS) entry which is preliminary data.</text>
</comment>
<sequence length="67" mass="7456">MLAYRAEVRFVDGASISYGRRERPQLFFSDDGNMTPLFLVNGVQDRGTNMSYIIVSPVGDAGVKLQE</sequence>
<accession>A0A2S4L5Q4</accession>
<proteinExistence type="predicted"/>
<name>A0A2S4L5Q4_9HYPO</name>
<reference evidence="1 2" key="1">
    <citation type="submission" date="2018-01" db="EMBL/GenBank/DDBJ databases">
        <title>Harnessing the power of phylogenomics to disentangle the directionality and signatures of interkingdom host jumping in the parasitic fungal genus Tolypocladium.</title>
        <authorList>
            <person name="Quandt C.A."/>
            <person name="Patterson W."/>
            <person name="Spatafora J.W."/>
        </authorList>
    </citation>
    <scope>NUCLEOTIDE SEQUENCE [LARGE SCALE GENOMIC DNA]</scope>
    <source>
        <strain evidence="1 2">NRBC 100945</strain>
    </source>
</reference>
<dbReference type="EMBL" id="PKSG01000203">
    <property type="protein sequence ID" value="POR37773.1"/>
    <property type="molecule type" value="Genomic_DNA"/>
</dbReference>
<dbReference type="STRING" id="94208.A0A2S4L5Q4"/>
<dbReference type="AlphaFoldDB" id="A0A2S4L5Q4"/>